<dbReference type="InterPro" id="IPR007110">
    <property type="entry name" value="Ig-like_dom"/>
</dbReference>
<evidence type="ECO:0000256" key="5">
    <source>
        <dbReference type="ARBA" id="ARBA00043266"/>
    </source>
</evidence>
<dbReference type="PROSITE" id="PS50835">
    <property type="entry name" value="IG_LIKE"/>
    <property type="match status" value="1"/>
</dbReference>
<protein>
    <recommendedName>
        <fullName evidence="6">Ig-like domain-containing protein</fullName>
    </recommendedName>
</protein>
<dbReference type="Pfam" id="PF07686">
    <property type="entry name" value="V-set"/>
    <property type="match status" value="1"/>
</dbReference>
<reference evidence="7" key="3">
    <citation type="submission" date="2025-09" db="UniProtKB">
        <authorList>
            <consortium name="Ensembl"/>
        </authorList>
    </citation>
    <scope>IDENTIFICATION</scope>
</reference>
<dbReference type="STRING" id="62062.ENSHHUP00000034928"/>
<dbReference type="GO" id="GO:0042101">
    <property type="term" value="C:T cell receptor complex"/>
    <property type="evidence" value="ECO:0007669"/>
    <property type="project" value="UniProtKB-KW"/>
</dbReference>
<accession>A0A4W5MAP0</accession>
<dbReference type="InterPro" id="IPR013783">
    <property type="entry name" value="Ig-like_fold"/>
</dbReference>
<dbReference type="SMART" id="SM00406">
    <property type="entry name" value="IGv"/>
    <property type="match status" value="1"/>
</dbReference>
<dbReference type="InterPro" id="IPR036179">
    <property type="entry name" value="Ig-like_dom_sf"/>
</dbReference>
<sequence>VGQRVSYNLLNLFCSIFLTELIAGYSITSLSHEVIKPEGESVTLSCSYDTSQTDPWLYWYRHDPNQAPQFLLYKGARSSTSEHISDKRYTSTTSHTSTELIIQTLTLADTALYYCAIDSTQ</sequence>
<evidence type="ECO:0000256" key="4">
    <source>
        <dbReference type="ARBA" id="ARBA00023319"/>
    </source>
</evidence>
<dbReference type="PANTHER" id="PTHR19367">
    <property type="entry name" value="T-CELL RECEPTOR ALPHA CHAIN V REGION"/>
    <property type="match status" value="1"/>
</dbReference>
<keyword evidence="2" id="KW-1064">Adaptive immunity</keyword>
<proteinExistence type="predicted"/>
<dbReference type="PANTHER" id="PTHR19367:SF18">
    <property type="entry name" value="T CELL RECEPTOR ALPHA VARIABLE 16"/>
    <property type="match status" value="1"/>
</dbReference>
<dbReference type="InterPro" id="IPR003599">
    <property type="entry name" value="Ig_sub"/>
</dbReference>
<keyword evidence="1" id="KW-0732">Signal</keyword>
<reference evidence="7" key="2">
    <citation type="submission" date="2025-08" db="UniProtKB">
        <authorList>
            <consortium name="Ensembl"/>
        </authorList>
    </citation>
    <scope>IDENTIFICATION</scope>
</reference>
<evidence type="ECO:0000313" key="7">
    <source>
        <dbReference type="Ensembl" id="ENSHHUP00000034928.1"/>
    </source>
</evidence>
<dbReference type="AlphaFoldDB" id="A0A4W5MAP0"/>
<dbReference type="Proteomes" id="UP000314982">
    <property type="component" value="Unassembled WGS sequence"/>
</dbReference>
<keyword evidence="5" id="KW-0391">Immunity</keyword>
<dbReference type="Ensembl" id="ENSHHUT00000036328.1">
    <property type="protein sequence ID" value="ENSHHUP00000034928.1"/>
    <property type="gene ID" value="ENSHHUG00000021993.1"/>
</dbReference>
<keyword evidence="3" id="KW-0675">Receptor</keyword>
<feature type="domain" description="Ig-like" evidence="6">
    <location>
        <begin position="38"/>
        <end position="121"/>
    </location>
</feature>
<keyword evidence="5" id="KW-1279">T cell receptor</keyword>
<dbReference type="SUPFAM" id="SSF48726">
    <property type="entry name" value="Immunoglobulin"/>
    <property type="match status" value="1"/>
</dbReference>
<evidence type="ECO:0000313" key="8">
    <source>
        <dbReference type="Proteomes" id="UP000314982"/>
    </source>
</evidence>
<dbReference type="SMART" id="SM00409">
    <property type="entry name" value="IG"/>
    <property type="match status" value="1"/>
</dbReference>
<name>A0A4W5MAP0_9TELE</name>
<reference evidence="8" key="1">
    <citation type="submission" date="2018-06" db="EMBL/GenBank/DDBJ databases">
        <title>Genome assembly of Danube salmon.</title>
        <authorList>
            <person name="Macqueen D.J."/>
            <person name="Gundappa M.K."/>
        </authorList>
    </citation>
    <scope>NUCLEOTIDE SEQUENCE [LARGE SCALE GENOMIC DNA]</scope>
</reference>
<dbReference type="InterPro" id="IPR051287">
    <property type="entry name" value="TCR_variable_region"/>
</dbReference>
<dbReference type="CDD" id="cd00099">
    <property type="entry name" value="IgV"/>
    <property type="match status" value="1"/>
</dbReference>
<keyword evidence="4" id="KW-0393">Immunoglobulin domain</keyword>
<evidence type="ECO:0000256" key="1">
    <source>
        <dbReference type="ARBA" id="ARBA00022729"/>
    </source>
</evidence>
<dbReference type="GO" id="GO:0002250">
    <property type="term" value="P:adaptive immune response"/>
    <property type="evidence" value="ECO:0007669"/>
    <property type="project" value="UniProtKB-KW"/>
</dbReference>
<dbReference type="Gene3D" id="2.60.40.10">
    <property type="entry name" value="Immunoglobulins"/>
    <property type="match status" value="1"/>
</dbReference>
<evidence type="ECO:0000259" key="6">
    <source>
        <dbReference type="PROSITE" id="PS50835"/>
    </source>
</evidence>
<evidence type="ECO:0000256" key="2">
    <source>
        <dbReference type="ARBA" id="ARBA00023130"/>
    </source>
</evidence>
<organism evidence="7 8">
    <name type="scientific">Hucho hucho</name>
    <name type="common">huchen</name>
    <dbReference type="NCBI Taxonomy" id="62062"/>
    <lineage>
        <taxon>Eukaryota</taxon>
        <taxon>Metazoa</taxon>
        <taxon>Chordata</taxon>
        <taxon>Craniata</taxon>
        <taxon>Vertebrata</taxon>
        <taxon>Euteleostomi</taxon>
        <taxon>Actinopterygii</taxon>
        <taxon>Neopterygii</taxon>
        <taxon>Teleostei</taxon>
        <taxon>Protacanthopterygii</taxon>
        <taxon>Salmoniformes</taxon>
        <taxon>Salmonidae</taxon>
        <taxon>Salmoninae</taxon>
        <taxon>Hucho</taxon>
    </lineage>
</organism>
<dbReference type="GeneTree" id="ENSGT00990000204765"/>
<evidence type="ECO:0000256" key="3">
    <source>
        <dbReference type="ARBA" id="ARBA00023170"/>
    </source>
</evidence>
<keyword evidence="8" id="KW-1185">Reference proteome</keyword>
<dbReference type="InterPro" id="IPR013106">
    <property type="entry name" value="Ig_V-set"/>
</dbReference>